<organism evidence="1 2">
    <name type="scientific">Providencia stuartii ATCC 25827</name>
    <dbReference type="NCBI Taxonomy" id="471874"/>
    <lineage>
        <taxon>Bacteria</taxon>
        <taxon>Pseudomonadati</taxon>
        <taxon>Pseudomonadota</taxon>
        <taxon>Gammaproteobacteria</taxon>
        <taxon>Enterobacterales</taxon>
        <taxon>Morganellaceae</taxon>
        <taxon>Providencia</taxon>
    </lineage>
</organism>
<evidence type="ECO:0000313" key="1">
    <source>
        <dbReference type="EMBL" id="EDU58512.1"/>
    </source>
</evidence>
<reference evidence="1 2" key="3">
    <citation type="submission" date="2008-05" db="EMBL/GenBank/DDBJ databases">
        <authorList>
            <person name="Fulton L."/>
            <person name="Clifton S."/>
            <person name="Fulton B."/>
            <person name="Xu J."/>
            <person name="Minx P."/>
            <person name="Pepin K.H."/>
            <person name="Johnson M."/>
            <person name="Thiruvilangam P."/>
            <person name="Bhonagiri V."/>
            <person name="Nash W.E."/>
            <person name="Mardis E.R."/>
            <person name="Wilson R.K."/>
        </authorList>
    </citation>
    <scope>NUCLEOTIDE SEQUENCE [LARGE SCALE GENOMIC DNA]</scope>
    <source>
        <strain evidence="1 2">ATCC 25827</strain>
    </source>
</reference>
<dbReference type="Proteomes" id="UP000004506">
    <property type="component" value="Unassembled WGS sequence"/>
</dbReference>
<protein>
    <submittedName>
        <fullName evidence="1">Uncharacterized protein</fullName>
    </submittedName>
</protein>
<proteinExistence type="predicted"/>
<reference evidence="2" key="2">
    <citation type="submission" date="2008-04" db="EMBL/GenBank/DDBJ databases">
        <title>Draft genome sequence of Providencia stuartii(ATCC 25827).</title>
        <authorList>
            <person name="Sudarsanam P."/>
            <person name="Ley R."/>
            <person name="Guruge J."/>
            <person name="Turnbaugh P.J."/>
            <person name="Mahowald M."/>
            <person name="Liep D."/>
            <person name="Gordon J."/>
        </authorList>
    </citation>
    <scope>NUCLEOTIDE SEQUENCE [LARGE SCALE GENOMIC DNA]</scope>
    <source>
        <strain evidence="2">ATCC 25827</strain>
    </source>
</reference>
<gene>
    <name evidence="1" type="ORF">PROSTU_01687</name>
</gene>
<dbReference type="AlphaFoldDB" id="A0AA86YY07"/>
<name>A0AA86YY07_PROST</name>
<evidence type="ECO:0000313" key="2">
    <source>
        <dbReference type="Proteomes" id="UP000004506"/>
    </source>
</evidence>
<accession>A0AA86YY07</accession>
<sequence length="39" mass="4425">MIYLVIESASKKWNMLIQYGKQAFSHFIIAFGNGPNGHI</sequence>
<reference evidence="2" key="1">
    <citation type="submission" date="2008-04" db="EMBL/GenBank/DDBJ databases">
        <title>Draft genome sequence of Providencia stuartii (ATCC 25827).</title>
        <authorList>
            <person name="Sudarsanam P."/>
            <person name="Ley R."/>
            <person name="Guruge J."/>
            <person name="Turnbaugh P.J."/>
            <person name="Mahowald M."/>
            <person name="Liep D."/>
            <person name="Gordon J."/>
        </authorList>
    </citation>
    <scope>NUCLEOTIDE SEQUENCE [LARGE SCALE GENOMIC DNA]</scope>
    <source>
        <strain evidence="2">ATCC 25827</strain>
    </source>
</reference>
<comment type="caution">
    <text evidence="1">The sequence shown here is derived from an EMBL/GenBank/DDBJ whole genome shotgun (WGS) entry which is preliminary data.</text>
</comment>
<dbReference type="EMBL" id="ABJD02000101">
    <property type="protein sequence ID" value="EDU58512.1"/>
    <property type="molecule type" value="Genomic_DNA"/>
</dbReference>